<dbReference type="Pfam" id="PF05719">
    <property type="entry name" value="GPP34"/>
    <property type="match status" value="1"/>
</dbReference>
<evidence type="ECO:0000256" key="4">
    <source>
        <dbReference type="ARBA" id="ARBA00023136"/>
    </source>
</evidence>
<dbReference type="InterPro" id="IPR008628">
    <property type="entry name" value="GPP34-like"/>
</dbReference>
<dbReference type="GO" id="GO:0012505">
    <property type="term" value="C:endomembrane system"/>
    <property type="evidence" value="ECO:0007669"/>
    <property type="project" value="UniProtKB-ARBA"/>
</dbReference>
<evidence type="ECO:0000313" key="6">
    <source>
        <dbReference type="Proteomes" id="UP000292564"/>
    </source>
</evidence>
<evidence type="ECO:0000256" key="2">
    <source>
        <dbReference type="ARBA" id="ARBA00023034"/>
    </source>
</evidence>
<dbReference type="EMBL" id="SHKY01000001">
    <property type="protein sequence ID" value="RZU50268.1"/>
    <property type="molecule type" value="Genomic_DNA"/>
</dbReference>
<proteinExistence type="predicted"/>
<dbReference type="AlphaFoldDB" id="A0A4Q7ZHJ1"/>
<keyword evidence="4" id="KW-0472">Membrane</keyword>
<evidence type="ECO:0000313" key="5">
    <source>
        <dbReference type="EMBL" id="RZU50268.1"/>
    </source>
</evidence>
<dbReference type="Proteomes" id="UP000292564">
    <property type="component" value="Unassembled WGS sequence"/>
</dbReference>
<reference evidence="5 6" key="1">
    <citation type="submission" date="2019-02" db="EMBL/GenBank/DDBJ databases">
        <title>Sequencing the genomes of 1000 actinobacteria strains.</title>
        <authorList>
            <person name="Klenk H.-P."/>
        </authorList>
    </citation>
    <scope>NUCLEOTIDE SEQUENCE [LARGE SCALE GENOMIC DNA]</scope>
    <source>
        <strain evidence="5 6">DSM 45162</strain>
    </source>
</reference>
<dbReference type="Gene3D" id="1.10.3630.10">
    <property type="entry name" value="yeast vps74-n-term truncation variant domain like"/>
    <property type="match status" value="1"/>
</dbReference>
<evidence type="ECO:0000256" key="3">
    <source>
        <dbReference type="ARBA" id="ARBA00023121"/>
    </source>
</evidence>
<accession>A0A4Q7ZHJ1</accession>
<keyword evidence="3" id="KW-0446">Lipid-binding</keyword>
<organism evidence="5 6">
    <name type="scientific">Krasilnikovia cinnamomea</name>
    <dbReference type="NCBI Taxonomy" id="349313"/>
    <lineage>
        <taxon>Bacteria</taxon>
        <taxon>Bacillati</taxon>
        <taxon>Actinomycetota</taxon>
        <taxon>Actinomycetes</taxon>
        <taxon>Micromonosporales</taxon>
        <taxon>Micromonosporaceae</taxon>
        <taxon>Krasilnikovia</taxon>
    </lineage>
</organism>
<dbReference type="GO" id="GO:0005737">
    <property type="term" value="C:cytoplasm"/>
    <property type="evidence" value="ECO:0007669"/>
    <property type="project" value="UniProtKB-ARBA"/>
</dbReference>
<keyword evidence="2" id="KW-0333">Golgi apparatus</keyword>
<gene>
    <name evidence="5" type="ORF">EV385_2035</name>
</gene>
<protein>
    <submittedName>
        <fullName evidence="5">Golgi phosphoprotein 3 GPP34</fullName>
    </submittedName>
</protein>
<evidence type="ECO:0000256" key="1">
    <source>
        <dbReference type="ARBA" id="ARBA00004255"/>
    </source>
</evidence>
<comment type="caution">
    <text evidence="5">The sequence shown here is derived from an EMBL/GenBank/DDBJ whole genome shotgun (WGS) entry which is preliminary data.</text>
</comment>
<keyword evidence="6" id="KW-1185">Reference proteome</keyword>
<dbReference type="InterPro" id="IPR038261">
    <property type="entry name" value="GPP34-like_sf"/>
</dbReference>
<dbReference type="GO" id="GO:0070273">
    <property type="term" value="F:phosphatidylinositol-4-phosphate binding"/>
    <property type="evidence" value="ECO:0007669"/>
    <property type="project" value="InterPro"/>
</dbReference>
<name>A0A4Q7ZHJ1_9ACTN</name>
<comment type="subcellular location">
    <subcellularLocation>
        <location evidence="1">Golgi apparatus membrane</location>
        <topology evidence="1">Peripheral membrane protein</topology>
        <orientation evidence="1">Cytoplasmic side</orientation>
    </subcellularLocation>
</comment>
<sequence>MTSPPTRSGCRLDGATWPLPGARELRRDTIVLGMTSIALAEELLLLAYDDETGKATGSRIGLDLGMAAAVLVDLALKGRIAYVDGYLKVIDPTPVNDPIEDAVLAKAAADEPHTPAQWVQRLRHGLRARVLDDLVARGVVRDVDETQLGVIHVHRYPTTDPAYEAEIRGRLARALISDAVPDERTAALATLLIATRMEPALRLPADQAAHAHQRLAEIANGAGFSGGVNLEDSIVRPSVALVVATLGRAITAALGTPKAS</sequence>